<dbReference type="Proteomes" id="UP001589733">
    <property type="component" value="Unassembled WGS sequence"/>
</dbReference>
<protein>
    <recommendedName>
        <fullName evidence="3">Transposase</fullName>
    </recommendedName>
</protein>
<keyword evidence="2" id="KW-1185">Reference proteome</keyword>
<dbReference type="EMBL" id="JBHLYR010000044">
    <property type="protein sequence ID" value="MFB9992993.1"/>
    <property type="molecule type" value="Genomic_DNA"/>
</dbReference>
<organism evidence="1 2">
    <name type="scientific">Deinococcus oregonensis</name>
    <dbReference type="NCBI Taxonomy" id="1805970"/>
    <lineage>
        <taxon>Bacteria</taxon>
        <taxon>Thermotogati</taxon>
        <taxon>Deinococcota</taxon>
        <taxon>Deinococci</taxon>
        <taxon>Deinococcales</taxon>
        <taxon>Deinococcaceae</taxon>
        <taxon>Deinococcus</taxon>
    </lineage>
</organism>
<evidence type="ECO:0000313" key="1">
    <source>
        <dbReference type="EMBL" id="MFB9992993.1"/>
    </source>
</evidence>
<evidence type="ECO:0000313" key="2">
    <source>
        <dbReference type="Proteomes" id="UP001589733"/>
    </source>
</evidence>
<comment type="caution">
    <text evidence="1">The sequence shown here is derived from an EMBL/GenBank/DDBJ whole genome shotgun (WGS) entry which is preliminary data.</text>
</comment>
<evidence type="ECO:0008006" key="3">
    <source>
        <dbReference type="Google" id="ProtNLM"/>
    </source>
</evidence>
<proteinExistence type="predicted"/>
<sequence>MKPSRSGSSLKKLAVFAPIVLEIISMVRRNKTGQRSKYSKARKRDRTLDFLLAQAKKRFGATPTRRR</sequence>
<reference evidence="1 2" key="1">
    <citation type="submission" date="2024-09" db="EMBL/GenBank/DDBJ databases">
        <authorList>
            <person name="Sun Q."/>
            <person name="Mori K."/>
        </authorList>
    </citation>
    <scope>NUCLEOTIDE SEQUENCE [LARGE SCALE GENOMIC DNA]</scope>
    <source>
        <strain evidence="1 2">JCM 13503</strain>
    </source>
</reference>
<accession>A0ABV6B3N6</accession>
<gene>
    <name evidence="1" type="ORF">ACFFLM_13545</name>
</gene>
<dbReference type="RefSeq" id="WP_380010942.1">
    <property type="nucleotide sequence ID" value="NZ_JBHLYR010000044.1"/>
</dbReference>
<name>A0ABV6B3N6_9DEIO</name>